<dbReference type="PANTHER" id="PTHR30290">
    <property type="entry name" value="PERIPLASMIC BINDING COMPONENT OF ABC TRANSPORTER"/>
    <property type="match status" value="1"/>
</dbReference>
<dbReference type="RefSeq" id="WP_378609319.1">
    <property type="nucleotide sequence ID" value="NZ_JBHSQN010000015.1"/>
</dbReference>
<gene>
    <name evidence="6" type="ORF">ACFP3H_23915</name>
</gene>
<evidence type="ECO:0000256" key="4">
    <source>
        <dbReference type="ARBA" id="ARBA00022729"/>
    </source>
</evidence>
<protein>
    <submittedName>
        <fullName evidence="6">ABC transporter substrate-binding protein</fullName>
    </submittedName>
</protein>
<reference evidence="7" key="1">
    <citation type="journal article" date="2019" name="Int. J. Syst. Evol. Microbiol.">
        <title>The Global Catalogue of Microorganisms (GCM) 10K type strain sequencing project: providing services to taxonomists for standard genome sequencing and annotation.</title>
        <authorList>
            <consortium name="The Broad Institute Genomics Platform"/>
            <consortium name="The Broad Institute Genome Sequencing Center for Infectious Disease"/>
            <person name="Wu L."/>
            <person name="Ma J."/>
        </authorList>
    </citation>
    <scope>NUCLEOTIDE SEQUENCE [LARGE SCALE GENOMIC DNA]</scope>
    <source>
        <strain evidence="7">CCUG 36956</strain>
    </source>
</reference>
<organism evidence="6 7">
    <name type="scientific">Nocardia lasii</name>
    <dbReference type="NCBI Taxonomy" id="1616107"/>
    <lineage>
        <taxon>Bacteria</taxon>
        <taxon>Bacillati</taxon>
        <taxon>Actinomycetota</taxon>
        <taxon>Actinomycetes</taxon>
        <taxon>Mycobacteriales</taxon>
        <taxon>Nocardiaceae</taxon>
        <taxon>Nocardia</taxon>
    </lineage>
</organism>
<keyword evidence="7" id="KW-1185">Reference proteome</keyword>
<dbReference type="SUPFAM" id="SSF53850">
    <property type="entry name" value="Periplasmic binding protein-like II"/>
    <property type="match status" value="1"/>
</dbReference>
<comment type="subcellular location">
    <subcellularLocation>
        <location evidence="1">Cell envelope</location>
    </subcellularLocation>
</comment>
<evidence type="ECO:0000259" key="5">
    <source>
        <dbReference type="Pfam" id="PF00496"/>
    </source>
</evidence>
<feature type="domain" description="Solute-binding protein family 5" evidence="5">
    <location>
        <begin position="83"/>
        <end position="407"/>
    </location>
</feature>
<dbReference type="InterPro" id="IPR039424">
    <property type="entry name" value="SBP_5"/>
</dbReference>
<evidence type="ECO:0000313" key="7">
    <source>
        <dbReference type="Proteomes" id="UP001596223"/>
    </source>
</evidence>
<dbReference type="Gene3D" id="3.40.190.10">
    <property type="entry name" value="Periplasmic binding protein-like II"/>
    <property type="match status" value="1"/>
</dbReference>
<dbReference type="Pfam" id="PF00496">
    <property type="entry name" value="SBP_bac_5"/>
    <property type="match status" value="1"/>
</dbReference>
<comment type="caution">
    <text evidence="6">The sequence shown here is derived from an EMBL/GenBank/DDBJ whole genome shotgun (WGS) entry which is preliminary data.</text>
</comment>
<accession>A0ABW1JZL3</accession>
<evidence type="ECO:0000313" key="6">
    <source>
        <dbReference type="EMBL" id="MFC6014113.1"/>
    </source>
</evidence>
<dbReference type="InterPro" id="IPR000914">
    <property type="entry name" value="SBP_5_dom"/>
</dbReference>
<dbReference type="CDD" id="cd08503">
    <property type="entry name" value="PBP2_NikA_DppA_OppA_like_17"/>
    <property type="match status" value="1"/>
</dbReference>
<dbReference type="PIRSF" id="PIRSF002741">
    <property type="entry name" value="MppA"/>
    <property type="match status" value="1"/>
</dbReference>
<dbReference type="PANTHER" id="PTHR30290:SF10">
    <property type="entry name" value="PERIPLASMIC OLIGOPEPTIDE-BINDING PROTEIN-RELATED"/>
    <property type="match status" value="1"/>
</dbReference>
<keyword evidence="4" id="KW-0732">Signal</keyword>
<dbReference type="Proteomes" id="UP001596223">
    <property type="component" value="Unassembled WGS sequence"/>
</dbReference>
<name>A0ABW1JZL3_9NOCA</name>
<sequence length="501" mass="53536">MGFTRRQLFRSGVGVTALLLASACGTEGGSGAAQRGGVLRVGALGTAGRSERDPHANLSNDSDFLIASLVYDALTVPGADPTVAPRLAARWEASPDNRRWTFTIAPGATFHNGAPVTAEDVVWSMRRLRSVGGVSKVPVAENDITADGTDRVVFTVPEPNTQLPLLLRLMTFTVPKNTTDFTAAVGSGPFRLESYQGGNARLVRNDRWHGTPPLLDAIEVTMFDSVTALGNAVLGGQIDLASNVGAIAGRTAAGRADLQVIRRPDDTMLGVAMRTADGPFADARVRTALRLGVDRQALVNQVHSGFGTVAADVLGTADPLYDTALRRDRDIERATTLLREANFDTGRSYPFVTKAEVAGEVESAKVIATQLAEIGVRLDVQVVESAAFYDSTWLNAPLYTVSWGTNDSVVFLADKLMTTGSNRNETAFHDPEFDAVDATALAATGEDYTQAVRRLQRIEFERGGYLVWGMADGVDIAAATVRDLPTLGGFARVQLERAWLA</sequence>
<dbReference type="PROSITE" id="PS51257">
    <property type="entry name" value="PROKAR_LIPOPROTEIN"/>
    <property type="match status" value="1"/>
</dbReference>
<dbReference type="InterPro" id="IPR030678">
    <property type="entry name" value="Peptide/Ni-bd"/>
</dbReference>
<dbReference type="Gene3D" id="3.10.105.10">
    <property type="entry name" value="Dipeptide-binding Protein, Domain 3"/>
    <property type="match status" value="1"/>
</dbReference>
<keyword evidence="3" id="KW-0813">Transport</keyword>
<proteinExistence type="inferred from homology"/>
<evidence type="ECO:0000256" key="2">
    <source>
        <dbReference type="ARBA" id="ARBA00005695"/>
    </source>
</evidence>
<comment type="similarity">
    <text evidence="2">Belongs to the bacterial solute-binding protein 5 family.</text>
</comment>
<evidence type="ECO:0000256" key="1">
    <source>
        <dbReference type="ARBA" id="ARBA00004196"/>
    </source>
</evidence>
<dbReference type="EMBL" id="JBHSQN010000015">
    <property type="protein sequence ID" value="MFC6014113.1"/>
    <property type="molecule type" value="Genomic_DNA"/>
</dbReference>
<evidence type="ECO:0000256" key="3">
    <source>
        <dbReference type="ARBA" id="ARBA00022448"/>
    </source>
</evidence>